<dbReference type="Pfam" id="PF01420">
    <property type="entry name" value="Methylase_S"/>
    <property type="match status" value="1"/>
</dbReference>
<evidence type="ECO:0000259" key="5">
    <source>
        <dbReference type="Pfam" id="PF01420"/>
    </source>
</evidence>
<dbReference type="PANTHER" id="PTHR30408">
    <property type="entry name" value="TYPE-1 RESTRICTION ENZYME ECOKI SPECIFICITY PROTEIN"/>
    <property type="match status" value="1"/>
</dbReference>
<evidence type="ECO:0000256" key="4">
    <source>
        <dbReference type="SAM" id="MobiDB-lite"/>
    </source>
</evidence>
<keyword evidence="6" id="KW-0378">Hydrolase</keyword>
<keyword evidence="3" id="KW-0238">DNA-binding</keyword>
<keyword evidence="6" id="KW-0255">Endonuclease</keyword>
<dbReference type="InterPro" id="IPR052021">
    <property type="entry name" value="Type-I_RS_S_subunit"/>
</dbReference>
<keyword evidence="2" id="KW-0680">Restriction system</keyword>
<dbReference type="EMBL" id="JBCNVT010000001">
    <property type="protein sequence ID" value="MEO5286395.1"/>
    <property type="molecule type" value="Genomic_DNA"/>
</dbReference>
<evidence type="ECO:0000256" key="3">
    <source>
        <dbReference type="ARBA" id="ARBA00023125"/>
    </source>
</evidence>
<name>A0ABV0I5F3_9LACO</name>
<dbReference type="RefSeq" id="WP_347985520.1">
    <property type="nucleotide sequence ID" value="NZ_JBCNVT010000001.1"/>
</dbReference>
<evidence type="ECO:0000313" key="7">
    <source>
        <dbReference type="Proteomes" id="UP001456307"/>
    </source>
</evidence>
<protein>
    <submittedName>
        <fullName evidence="6">Restriction endonuclease subunit S</fullName>
    </submittedName>
</protein>
<dbReference type="PANTHER" id="PTHR30408:SF12">
    <property type="entry name" value="TYPE I RESTRICTION ENZYME MJAVIII SPECIFICITY SUBUNIT"/>
    <property type="match status" value="1"/>
</dbReference>
<dbReference type="InterPro" id="IPR044946">
    <property type="entry name" value="Restrct_endonuc_typeI_TRD_sf"/>
</dbReference>
<evidence type="ECO:0000313" key="6">
    <source>
        <dbReference type="EMBL" id="MEO5286395.1"/>
    </source>
</evidence>
<comment type="similarity">
    <text evidence="1">Belongs to the type-I restriction system S methylase family.</text>
</comment>
<sequence length="433" mass="49883">MAKQSPSYHFAPSDTVSAAGKHSQPYPWEQRKLGEIGETFSGLSGKNKNDFGHGDASFITYMNVFSNSIADLRGTEHVEIDSKQNQVMYGDILFTTSSETPEEVGMSSVWLGHIKNIYLNSFCFGYRILEKQNFDSYYMAYLLRAENFRKRMTVLAQGISRYNISKKQVMNTFVNFPTMEEQRKIGKALFLIDKTITLHEEKQRQLEQLKKALLQKMFADKTGYPALRFKGFTAKWEQRKLGEIADFNPKEDLPVTFEYVDLESVSGTTMITHRTEQKSSAPSRAQRLARLGDLFYQNVRPYQKNNYLFDKTDHTYVFSTGYTQMRPIVNGYFLLTLVQRQNFVDKVLKRCTGTSYPAINSKDLSRIKVLIPSTSVNFHSGILDKADMNRSDTNEAEKIGQLFQSLDKTITLHDKKIQYLKQLKRGLLQKMFV</sequence>
<feature type="domain" description="Type I restriction modification DNA specificity" evidence="5">
    <location>
        <begin position="27"/>
        <end position="208"/>
    </location>
</feature>
<keyword evidence="7" id="KW-1185">Reference proteome</keyword>
<reference evidence="6 7" key="1">
    <citation type="submission" date="2024-04" db="EMBL/GenBank/DDBJ databases">
        <title>Limosilactobacillus allomucosae sp. nov., a novel species isolated from wild boar faecal samples as potential probiotics for domestic pigs.</title>
        <authorList>
            <person name="Chen B."/>
        </authorList>
    </citation>
    <scope>NUCLEOTIDE SEQUENCE [LARGE SCALE GENOMIC DNA]</scope>
    <source>
        <strain evidence="6 7">WILCCON 0055</strain>
    </source>
</reference>
<dbReference type="SUPFAM" id="SSF116734">
    <property type="entry name" value="DNA methylase specificity domain"/>
    <property type="match status" value="2"/>
</dbReference>
<comment type="caution">
    <text evidence="6">The sequence shown here is derived from an EMBL/GenBank/DDBJ whole genome shotgun (WGS) entry which is preliminary data.</text>
</comment>
<gene>
    <name evidence="6" type="ORF">AAVZ08_07305</name>
</gene>
<dbReference type="GO" id="GO:0004519">
    <property type="term" value="F:endonuclease activity"/>
    <property type="evidence" value="ECO:0007669"/>
    <property type="project" value="UniProtKB-KW"/>
</dbReference>
<proteinExistence type="inferred from homology"/>
<feature type="region of interest" description="Disordered" evidence="4">
    <location>
        <begin position="1"/>
        <end position="26"/>
    </location>
</feature>
<organism evidence="6 7">
    <name type="scientific">Limosilactobacillus allomucosae</name>
    <dbReference type="NCBI Taxonomy" id="3142938"/>
    <lineage>
        <taxon>Bacteria</taxon>
        <taxon>Bacillati</taxon>
        <taxon>Bacillota</taxon>
        <taxon>Bacilli</taxon>
        <taxon>Lactobacillales</taxon>
        <taxon>Lactobacillaceae</taxon>
        <taxon>Limosilactobacillus</taxon>
    </lineage>
</organism>
<dbReference type="Gene3D" id="3.90.220.20">
    <property type="entry name" value="DNA methylase specificity domains"/>
    <property type="match status" value="2"/>
</dbReference>
<evidence type="ECO:0000256" key="1">
    <source>
        <dbReference type="ARBA" id="ARBA00010923"/>
    </source>
</evidence>
<dbReference type="InterPro" id="IPR000055">
    <property type="entry name" value="Restrct_endonuc_typeI_TRD"/>
</dbReference>
<accession>A0ABV0I5F3</accession>
<evidence type="ECO:0000256" key="2">
    <source>
        <dbReference type="ARBA" id="ARBA00022747"/>
    </source>
</evidence>
<keyword evidence="6" id="KW-0540">Nuclease</keyword>
<dbReference type="Proteomes" id="UP001456307">
    <property type="component" value="Unassembled WGS sequence"/>
</dbReference>